<proteinExistence type="predicted"/>
<keyword evidence="2" id="KW-1185">Reference proteome</keyword>
<dbReference type="Proteomes" id="UP001595851">
    <property type="component" value="Unassembled WGS sequence"/>
</dbReference>
<evidence type="ECO:0000313" key="2">
    <source>
        <dbReference type="Proteomes" id="UP001595851"/>
    </source>
</evidence>
<protein>
    <recommendedName>
        <fullName evidence="3">DUF222 domain-containing protein</fullName>
    </recommendedName>
</protein>
<sequence>MDSEAARSGGRTDATRVRDLVHDVVAQVAPEELPLVAGLAGFDDATVVRRLGGRGRRRETLGFGLGEVAALVTPVVWLAVNHVAQRLVETGVDAGAGKARSALRKLLRRPAEPVMVPPLTREQLAEVRESVLEVAARRGLEEERASAIADAVVARLVLAGPELTGPDRGEA</sequence>
<dbReference type="EMBL" id="JBHSBI010000041">
    <property type="protein sequence ID" value="MFC4015201.1"/>
    <property type="molecule type" value="Genomic_DNA"/>
</dbReference>
<evidence type="ECO:0000313" key="1">
    <source>
        <dbReference type="EMBL" id="MFC4015201.1"/>
    </source>
</evidence>
<reference evidence="2" key="1">
    <citation type="journal article" date="2019" name="Int. J. Syst. Evol. Microbiol.">
        <title>The Global Catalogue of Microorganisms (GCM) 10K type strain sequencing project: providing services to taxonomists for standard genome sequencing and annotation.</title>
        <authorList>
            <consortium name="The Broad Institute Genomics Platform"/>
            <consortium name="The Broad Institute Genome Sequencing Center for Infectious Disease"/>
            <person name="Wu L."/>
            <person name="Ma J."/>
        </authorList>
    </citation>
    <scope>NUCLEOTIDE SEQUENCE [LARGE SCALE GENOMIC DNA]</scope>
    <source>
        <strain evidence="2">TBRC 1276</strain>
    </source>
</reference>
<accession>A0ABV8GML6</accession>
<evidence type="ECO:0008006" key="3">
    <source>
        <dbReference type="Google" id="ProtNLM"/>
    </source>
</evidence>
<organism evidence="1 2">
    <name type="scientific">Nonomuraea purpurea</name>
    <dbReference type="NCBI Taxonomy" id="1849276"/>
    <lineage>
        <taxon>Bacteria</taxon>
        <taxon>Bacillati</taxon>
        <taxon>Actinomycetota</taxon>
        <taxon>Actinomycetes</taxon>
        <taxon>Streptosporangiales</taxon>
        <taxon>Streptosporangiaceae</taxon>
        <taxon>Nonomuraea</taxon>
    </lineage>
</organism>
<name>A0ABV8GML6_9ACTN</name>
<gene>
    <name evidence="1" type="ORF">ACFOY2_48865</name>
</gene>
<dbReference type="RefSeq" id="WP_379535017.1">
    <property type="nucleotide sequence ID" value="NZ_JBHSBI010000041.1"/>
</dbReference>
<comment type="caution">
    <text evidence="1">The sequence shown here is derived from an EMBL/GenBank/DDBJ whole genome shotgun (WGS) entry which is preliminary data.</text>
</comment>